<keyword evidence="3" id="KW-1185">Reference proteome</keyword>
<reference evidence="2 3" key="1">
    <citation type="submission" date="2024-01" db="EMBL/GenBank/DDBJ databases">
        <title>Genome assemblies of Stephania.</title>
        <authorList>
            <person name="Yang L."/>
        </authorList>
    </citation>
    <scope>NUCLEOTIDE SEQUENCE [LARGE SCALE GENOMIC DNA]</scope>
    <source>
        <strain evidence="2">QJT</strain>
        <tissue evidence="2">Leaf</tissue>
    </source>
</reference>
<dbReference type="Proteomes" id="UP001417504">
    <property type="component" value="Unassembled WGS sequence"/>
</dbReference>
<feature type="compositionally biased region" description="Polar residues" evidence="1">
    <location>
        <begin position="18"/>
        <end position="28"/>
    </location>
</feature>
<evidence type="ECO:0000256" key="1">
    <source>
        <dbReference type="SAM" id="MobiDB-lite"/>
    </source>
</evidence>
<dbReference type="EMBL" id="JBBNAE010000005">
    <property type="protein sequence ID" value="KAK9123585.1"/>
    <property type="molecule type" value="Genomic_DNA"/>
</dbReference>
<sequence>MHAPPTTVSPAASDEGITGSQVAGTQRAPQRKGANPPPEHRIPITLIVNNTQLHPSHKCARRMSKVFKRGMIPGGYCWKLVHFRWDSTIHDLVHAAYDTKSEDFLAKSKQAFENRNTEMEGPGTGVSKHSSGSVFFVTANERLVHRAAPGRARRRSVTISEL</sequence>
<accession>A0AAP0IYM9</accession>
<feature type="region of interest" description="Disordered" evidence="1">
    <location>
        <begin position="1"/>
        <end position="41"/>
    </location>
</feature>
<evidence type="ECO:0000313" key="2">
    <source>
        <dbReference type="EMBL" id="KAK9123585.1"/>
    </source>
</evidence>
<evidence type="ECO:0000313" key="3">
    <source>
        <dbReference type="Proteomes" id="UP001417504"/>
    </source>
</evidence>
<proteinExistence type="predicted"/>
<feature type="compositionally biased region" description="Polar residues" evidence="1">
    <location>
        <begin position="1"/>
        <end position="10"/>
    </location>
</feature>
<dbReference type="AlphaFoldDB" id="A0AAP0IYM9"/>
<gene>
    <name evidence="2" type="ORF">Sjap_013187</name>
</gene>
<protein>
    <submittedName>
        <fullName evidence="2">Uncharacterized protein</fullName>
    </submittedName>
</protein>
<organism evidence="2 3">
    <name type="scientific">Stephania japonica</name>
    <dbReference type="NCBI Taxonomy" id="461633"/>
    <lineage>
        <taxon>Eukaryota</taxon>
        <taxon>Viridiplantae</taxon>
        <taxon>Streptophyta</taxon>
        <taxon>Embryophyta</taxon>
        <taxon>Tracheophyta</taxon>
        <taxon>Spermatophyta</taxon>
        <taxon>Magnoliopsida</taxon>
        <taxon>Ranunculales</taxon>
        <taxon>Menispermaceae</taxon>
        <taxon>Menispermoideae</taxon>
        <taxon>Cissampelideae</taxon>
        <taxon>Stephania</taxon>
    </lineage>
</organism>
<comment type="caution">
    <text evidence="2">The sequence shown here is derived from an EMBL/GenBank/DDBJ whole genome shotgun (WGS) entry which is preliminary data.</text>
</comment>
<name>A0AAP0IYM9_9MAGN</name>